<dbReference type="RefSeq" id="WP_308437484.1">
    <property type="nucleotide sequence ID" value="NZ_BAABER010000049.1"/>
</dbReference>
<evidence type="ECO:0000313" key="3">
    <source>
        <dbReference type="Proteomes" id="UP000625682"/>
    </source>
</evidence>
<evidence type="ECO:0000313" key="2">
    <source>
        <dbReference type="EMBL" id="GGJ67804.1"/>
    </source>
</evidence>
<gene>
    <name evidence="2" type="ORF">GCM10012282_76040</name>
</gene>
<evidence type="ECO:0000256" key="1">
    <source>
        <dbReference type="SAM" id="MobiDB-lite"/>
    </source>
</evidence>
<protein>
    <submittedName>
        <fullName evidence="2">Uncharacterized protein</fullName>
    </submittedName>
</protein>
<name>A0A917UM90_9ACTN</name>
<dbReference type="Proteomes" id="UP000625682">
    <property type="component" value="Unassembled WGS sequence"/>
</dbReference>
<reference evidence="2" key="1">
    <citation type="journal article" date="2014" name="Int. J. Syst. Evol. Microbiol.">
        <title>Complete genome sequence of Corynebacterium casei LMG S-19264T (=DSM 44701T), isolated from a smear-ripened cheese.</title>
        <authorList>
            <consortium name="US DOE Joint Genome Institute (JGI-PGF)"/>
            <person name="Walter F."/>
            <person name="Albersmeier A."/>
            <person name="Kalinowski J."/>
            <person name="Ruckert C."/>
        </authorList>
    </citation>
    <scope>NUCLEOTIDE SEQUENCE</scope>
    <source>
        <strain evidence="2">CGMCC 4.7272</strain>
    </source>
</reference>
<proteinExistence type="predicted"/>
<dbReference type="EMBL" id="BMMU01000047">
    <property type="protein sequence ID" value="GGJ67804.1"/>
    <property type="molecule type" value="Genomic_DNA"/>
</dbReference>
<feature type="compositionally biased region" description="Polar residues" evidence="1">
    <location>
        <begin position="79"/>
        <end position="104"/>
    </location>
</feature>
<keyword evidence="3" id="KW-1185">Reference proteome</keyword>
<organism evidence="2 3">
    <name type="scientific">Streptomyces lacrimifluminis</name>
    <dbReference type="NCBI Taxonomy" id="1500077"/>
    <lineage>
        <taxon>Bacteria</taxon>
        <taxon>Bacillati</taxon>
        <taxon>Actinomycetota</taxon>
        <taxon>Actinomycetes</taxon>
        <taxon>Kitasatosporales</taxon>
        <taxon>Streptomycetaceae</taxon>
        <taxon>Streptomyces</taxon>
    </lineage>
</organism>
<dbReference type="AlphaFoldDB" id="A0A917UM90"/>
<sequence>MGSGEGAEGIGTDLDSQGWGATRSWVEKGLSEAERIEKVVRRRGGWTSEMRLAEGKTLAAIGRELRLDHSTVRRFAAASANSWSRALTGRRSWTSTSPTCTSGGRTAAPSFPNSGCR</sequence>
<accession>A0A917UM90</accession>
<feature type="region of interest" description="Disordered" evidence="1">
    <location>
        <begin position="78"/>
        <end position="117"/>
    </location>
</feature>
<comment type="caution">
    <text evidence="2">The sequence shown here is derived from an EMBL/GenBank/DDBJ whole genome shotgun (WGS) entry which is preliminary data.</text>
</comment>
<reference evidence="2" key="2">
    <citation type="submission" date="2020-09" db="EMBL/GenBank/DDBJ databases">
        <authorList>
            <person name="Sun Q."/>
            <person name="Zhou Y."/>
        </authorList>
    </citation>
    <scope>NUCLEOTIDE SEQUENCE</scope>
    <source>
        <strain evidence="2">CGMCC 4.7272</strain>
    </source>
</reference>